<evidence type="ECO:0000256" key="7">
    <source>
        <dbReference type="ARBA" id="ARBA00023239"/>
    </source>
</evidence>
<evidence type="ECO:0000256" key="6">
    <source>
        <dbReference type="ARBA" id="ARBA00023204"/>
    </source>
</evidence>
<dbReference type="Pfam" id="PF01149">
    <property type="entry name" value="Fapy_DNA_glyco"/>
    <property type="match status" value="1"/>
</dbReference>
<keyword evidence="6" id="KW-0234">DNA repair</keyword>
<evidence type="ECO:0000256" key="1">
    <source>
        <dbReference type="ARBA" id="ARBA00001668"/>
    </source>
</evidence>
<dbReference type="SUPFAM" id="SSF81624">
    <property type="entry name" value="N-terminal domain of MutM-like DNA repair proteins"/>
    <property type="match status" value="1"/>
</dbReference>
<dbReference type="InterPro" id="IPR015886">
    <property type="entry name" value="H2TH_FPG"/>
</dbReference>
<organism evidence="11 13">
    <name type="scientific">Pedobacter hiemivivus</name>
    <dbReference type="NCBI Taxonomy" id="2530454"/>
    <lineage>
        <taxon>Bacteria</taxon>
        <taxon>Pseudomonadati</taxon>
        <taxon>Bacteroidota</taxon>
        <taxon>Sphingobacteriia</taxon>
        <taxon>Sphingobacteriales</taxon>
        <taxon>Sphingobacteriaceae</taxon>
        <taxon>Pedobacter</taxon>
    </lineage>
</organism>
<dbReference type="InterPro" id="IPR035937">
    <property type="entry name" value="FPG_N"/>
</dbReference>
<dbReference type="Pfam" id="PF06831">
    <property type="entry name" value="H2TH"/>
    <property type="match status" value="1"/>
</dbReference>
<dbReference type="InterPro" id="IPR012319">
    <property type="entry name" value="FPG_cat"/>
</dbReference>
<name>A0A4R0NG58_9SPHI</name>
<gene>
    <name evidence="11" type="ORF">EZ444_02255</name>
    <name evidence="12" type="ORF">FBD94_04675</name>
</gene>
<accession>A0A4U1GHH7</accession>
<dbReference type="GO" id="GO:0016829">
    <property type="term" value="F:lyase activity"/>
    <property type="evidence" value="ECO:0007669"/>
    <property type="project" value="UniProtKB-KW"/>
</dbReference>
<keyword evidence="13" id="KW-1185">Reference proteome</keyword>
<dbReference type="OrthoDB" id="9800855at2"/>
<dbReference type="SMART" id="SM01232">
    <property type="entry name" value="H2TH"/>
    <property type="match status" value="1"/>
</dbReference>
<dbReference type="GO" id="GO:0008270">
    <property type="term" value="F:zinc ion binding"/>
    <property type="evidence" value="ECO:0007669"/>
    <property type="project" value="InterPro"/>
</dbReference>
<dbReference type="GO" id="GO:0008534">
    <property type="term" value="F:oxidized purine nucleobase lesion DNA N-glycosylase activity"/>
    <property type="evidence" value="ECO:0007669"/>
    <property type="project" value="UniProtKB-EC"/>
</dbReference>
<dbReference type="InterPro" id="IPR010979">
    <property type="entry name" value="Ribosomal_uS13-like_H2TH"/>
</dbReference>
<accession>A0A4R0NG58</accession>
<comment type="caution">
    <text evidence="11">The sequence shown here is derived from an EMBL/GenBank/DDBJ whole genome shotgun (WGS) entry which is preliminary data.</text>
</comment>
<evidence type="ECO:0000259" key="10">
    <source>
        <dbReference type="PROSITE" id="PS51068"/>
    </source>
</evidence>
<evidence type="ECO:0000256" key="9">
    <source>
        <dbReference type="ARBA" id="ARBA00023295"/>
    </source>
</evidence>
<dbReference type="Gene3D" id="1.10.8.50">
    <property type="match status" value="1"/>
</dbReference>
<dbReference type="PROSITE" id="PS51068">
    <property type="entry name" value="FPG_CAT"/>
    <property type="match status" value="1"/>
</dbReference>
<dbReference type="PANTHER" id="PTHR22993">
    <property type="entry name" value="FORMAMIDOPYRIMIDINE-DNA GLYCOSYLASE"/>
    <property type="match status" value="1"/>
</dbReference>
<evidence type="ECO:0000256" key="4">
    <source>
        <dbReference type="ARBA" id="ARBA00022801"/>
    </source>
</evidence>
<feature type="domain" description="Formamidopyrimidine-DNA glycosylase catalytic" evidence="10">
    <location>
        <begin position="2"/>
        <end position="113"/>
    </location>
</feature>
<keyword evidence="5" id="KW-0238">DNA-binding</keyword>
<dbReference type="SUPFAM" id="SSF46946">
    <property type="entry name" value="S13-like H2TH domain"/>
    <property type="match status" value="1"/>
</dbReference>
<dbReference type="GO" id="GO:0003906">
    <property type="term" value="F:DNA-(apurinic or apyrimidinic site) endonuclease activity"/>
    <property type="evidence" value="ECO:0007669"/>
    <property type="project" value="InterPro"/>
</dbReference>
<dbReference type="PANTHER" id="PTHR22993:SF9">
    <property type="entry name" value="FORMAMIDOPYRIMIDINE-DNA GLYCOSYLASE"/>
    <property type="match status" value="1"/>
</dbReference>
<dbReference type="Proteomes" id="UP000309594">
    <property type="component" value="Unassembled WGS sequence"/>
</dbReference>
<evidence type="ECO:0000256" key="8">
    <source>
        <dbReference type="ARBA" id="ARBA00023268"/>
    </source>
</evidence>
<keyword evidence="4" id="KW-0378">Hydrolase</keyword>
<evidence type="ECO:0000313" key="11">
    <source>
        <dbReference type="EMBL" id="TCC99519.1"/>
    </source>
</evidence>
<keyword evidence="7" id="KW-0456">Lyase</keyword>
<reference evidence="11 13" key="1">
    <citation type="submission" date="2019-02" db="EMBL/GenBank/DDBJ databases">
        <title>Pedobacter sp. RP-3-8 sp. nov., isolated from Arctic soil.</title>
        <authorList>
            <person name="Dahal R.H."/>
        </authorList>
    </citation>
    <scope>NUCLEOTIDE SEQUENCE [LARGE SCALE GENOMIC DNA]</scope>
    <source>
        <strain evidence="11 13">RP-3-8</strain>
    </source>
</reference>
<sequence length="259" mass="30479">MFELPYLEICAEIFEKRFKNRVLQRVDIEKEQCANFSQIELSELLVGHELKRVWREGLSLWFQFRNYAVLEMSLMPSAELRVIEQSLEADYGLLNLYFNGGQILSVEDVYELSIFRLNPIQTSAPDVLSKEMTYEYLIDQFSNRNEEIKYVLMDQRVIRGIEEAYADEILWFAEISPFSIASKIPLDKVKVLYKTIKYVLLDSIKETRKLNFLKVNEIDPDLLLIHNSNKECSPTGKPIKVEIRDDTTTYYTDEQILYV</sequence>
<evidence type="ECO:0000313" key="12">
    <source>
        <dbReference type="EMBL" id="TKC63651.1"/>
    </source>
</evidence>
<keyword evidence="8" id="KW-0511">Multifunctional enzyme</keyword>
<dbReference type="GO" id="GO:0006284">
    <property type="term" value="P:base-excision repair"/>
    <property type="evidence" value="ECO:0007669"/>
    <property type="project" value="InterPro"/>
</dbReference>
<reference evidence="12 14" key="2">
    <citation type="submission" date="2019-04" db="EMBL/GenBank/DDBJ databases">
        <title>Pedobacter sp. RP-1-16 sp. nov., isolated from Arctic soil.</title>
        <authorList>
            <person name="Dahal R.H."/>
            <person name="Kim D.-U."/>
        </authorList>
    </citation>
    <scope>NUCLEOTIDE SEQUENCE [LARGE SCALE GENOMIC DNA]</scope>
    <source>
        <strain evidence="12 14">RP-1-16</strain>
    </source>
</reference>
<evidence type="ECO:0000313" key="13">
    <source>
        <dbReference type="Proteomes" id="UP000291117"/>
    </source>
</evidence>
<comment type="catalytic activity">
    <reaction evidence="1">
        <text>Hydrolysis of DNA containing ring-opened 7-methylguanine residues, releasing 2,6-diamino-4-hydroxy-5-(N-methyl)formamidopyrimidine.</text>
        <dbReference type="EC" id="3.2.2.23"/>
    </reaction>
</comment>
<protein>
    <recommendedName>
        <fullName evidence="10">Formamidopyrimidine-DNA glycosylase catalytic domain-containing protein</fullName>
    </recommendedName>
</protein>
<dbReference type="Proteomes" id="UP000291117">
    <property type="component" value="Unassembled WGS sequence"/>
</dbReference>
<dbReference type="RefSeq" id="WP_131606803.1">
    <property type="nucleotide sequence ID" value="NZ_SJSM01000001.1"/>
</dbReference>
<keyword evidence="9" id="KW-0326">Glycosidase</keyword>
<dbReference type="EMBL" id="SJSM01000001">
    <property type="protein sequence ID" value="TCC99519.1"/>
    <property type="molecule type" value="Genomic_DNA"/>
</dbReference>
<dbReference type="GO" id="GO:0003684">
    <property type="term" value="F:damaged DNA binding"/>
    <property type="evidence" value="ECO:0007669"/>
    <property type="project" value="InterPro"/>
</dbReference>
<comment type="similarity">
    <text evidence="2">Belongs to the FPG family.</text>
</comment>
<evidence type="ECO:0000313" key="14">
    <source>
        <dbReference type="Proteomes" id="UP000309594"/>
    </source>
</evidence>
<dbReference type="Gene3D" id="3.20.190.10">
    <property type="entry name" value="MutM-like, N-terminal"/>
    <property type="match status" value="1"/>
</dbReference>
<dbReference type="AlphaFoldDB" id="A0A4R0NG58"/>
<dbReference type="EMBL" id="SWDX01000002">
    <property type="protein sequence ID" value="TKC63651.1"/>
    <property type="molecule type" value="Genomic_DNA"/>
</dbReference>
<proteinExistence type="inferred from homology"/>
<evidence type="ECO:0000256" key="3">
    <source>
        <dbReference type="ARBA" id="ARBA00022763"/>
    </source>
</evidence>
<evidence type="ECO:0000256" key="5">
    <source>
        <dbReference type="ARBA" id="ARBA00023125"/>
    </source>
</evidence>
<keyword evidence="3" id="KW-0227">DNA damage</keyword>
<evidence type="ECO:0000256" key="2">
    <source>
        <dbReference type="ARBA" id="ARBA00009409"/>
    </source>
</evidence>